<evidence type="ECO:0000313" key="3">
    <source>
        <dbReference type="Proteomes" id="UP000682134"/>
    </source>
</evidence>
<feature type="transmembrane region" description="Helical" evidence="1">
    <location>
        <begin position="25"/>
        <end position="46"/>
    </location>
</feature>
<feature type="transmembrane region" description="Helical" evidence="1">
    <location>
        <begin position="190"/>
        <end position="207"/>
    </location>
</feature>
<keyword evidence="1" id="KW-1133">Transmembrane helix</keyword>
<keyword evidence="1" id="KW-0812">Transmembrane</keyword>
<dbReference type="RefSeq" id="WP_209407222.1">
    <property type="nucleotide sequence ID" value="NZ_JAGIYQ010000016.1"/>
</dbReference>
<dbReference type="Pfam" id="PF05975">
    <property type="entry name" value="EcsB"/>
    <property type="match status" value="1"/>
</dbReference>
<name>A0A940NSS4_9BACI</name>
<protein>
    <submittedName>
        <fullName evidence="2">ABC transporter permease</fullName>
    </submittedName>
</protein>
<dbReference type="GO" id="GO:0016020">
    <property type="term" value="C:membrane"/>
    <property type="evidence" value="ECO:0007669"/>
    <property type="project" value="InterPro"/>
</dbReference>
<keyword evidence="3" id="KW-1185">Reference proteome</keyword>
<feature type="transmembrane region" description="Helical" evidence="1">
    <location>
        <begin position="350"/>
        <end position="371"/>
    </location>
</feature>
<accession>A0A940NSS4</accession>
<sequence>MNTINGLWKNRFSLFIREIRKYGKYILNDHIKLFLVFAFGAGAYYYQQLLSSISLKFPVELFLAVLFSVVVCTGKVSTYFREPDGIFLLPLEEKMKSYFIKSFWVSLGLQSYLVILCLGGVYPLYAKFKLGESTSFFAFCGIIFCLKAYHLYISYLHLHANGILTKSFDLLVRIALTVVLIYGLLCKWNISLIIVVIILMGFYFFSIQKWSTNKRIQWEKNIQNDASRLAFFYRIANMFTDVPTVRSEVKRRRWADFVINYFKKSDPIYYLLIRAFVRNGNYLSMFIRQLVVGAFCIYLVPTLLGKTIVGILFLYLIGIQNMTIMKQYEYHVLWRIYPIQNKENPKSLKVLLSILQLISSITFVCILMFKGILFSKIVIILAVFIVFSFWFVTFYVKGRLEQVV</sequence>
<feature type="transmembrane region" description="Helical" evidence="1">
    <location>
        <begin position="61"/>
        <end position="81"/>
    </location>
</feature>
<organism evidence="2 3">
    <name type="scientific">Gottfriedia endophytica</name>
    <dbReference type="NCBI Taxonomy" id="2820819"/>
    <lineage>
        <taxon>Bacteria</taxon>
        <taxon>Bacillati</taxon>
        <taxon>Bacillota</taxon>
        <taxon>Bacilli</taxon>
        <taxon>Bacillales</taxon>
        <taxon>Bacillaceae</taxon>
        <taxon>Gottfriedia</taxon>
    </lineage>
</organism>
<dbReference type="PIRSF" id="PIRSF037259">
    <property type="entry name" value="EcsB_ABC"/>
    <property type="match status" value="1"/>
</dbReference>
<feature type="transmembrane region" description="Helical" evidence="1">
    <location>
        <begin position="102"/>
        <end position="124"/>
    </location>
</feature>
<evidence type="ECO:0000313" key="2">
    <source>
        <dbReference type="EMBL" id="MBP0726878.1"/>
    </source>
</evidence>
<gene>
    <name evidence="2" type="ORF">J5Y03_17105</name>
</gene>
<dbReference type="AlphaFoldDB" id="A0A940NSS4"/>
<reference evidence="2" key="1">
    <citation type="submission" date="2021-04" db="EMBL/GenBank/DDBJ databases">
        <title>Genome seq and assembly of Bacillus sp.</title>
        <authorList>
            <person name="Chhetri G."/>
        </authorList>
    </citation>
    <scope>NUCLEOTIDE SEQUENCE</scope>
    <source>
        <strain evidence="2">RG28</strain>
    </source>
</reference>
<feature type="transmembrane region" description="Helical" evidence="1">
    <location>
        <begin position="307"/>
        <end position="325"/>
    </location>
</feature>
<dbReference type="InterPro" id="IPR010288">
    <property type="entry name" value="EcsB_ABC"/>
</dbReference>
<feature type="transmembrane region" description="Helical" evidence="1">
    <location>
        <begin position="377"/>
        <end position="396"/>
    </location>
</feature>
<dbReference type="EMBL" id="JAGIYQ010000016">
    <property type="protein sequence ID" value="MBP0726878.1"/>
    <property type="molecule type" value="Genomic_DNA"/>
</dbReference>
<feature type="transmembrane region" description="Helical" evidence="1">
    <location>
        <begin position="136"/>
        <end position="155"/>
    </location>
</feature>
<dbReference type="Proteomes" id="UP000682134">
    <property type="component" value="Unassembled WGS sequence"/>
</dbReference>
<evidence type="ECO:0000256" key="1">
    <source>
        <dbReference type="SAM" id="Phobius"/>
    </source>
</evidence>
<keyword evidence="1" id="KW-0472">Membrane</keyword>
<proteinExistence type="predicted"/>
<feature type="transmembrane region" description="Helical" evidence="1">
    <location>
        <begin position="167"/>
        <end position="184"/>
    </location>
</feature>
<comment type="caution">
    <text evidence="2">The sequence shown here is derived from an EMBL/GenBank/DDBJ whole genome shotgun (WGS) entry which is preliminary data.</text>
</comment>